<evidence type="ECO:0000313" key="2">
    <source>
        <dbReference type="EMBL" id="PTX44875.1"/>
    </source>
</evidence>
<sequence length="337" mass="38736">MKRIIVLFYFILFNFTAKAQKDSLVFTNNNIMVGEVKSLDKGVITIETDYSDSDFKIEWDKVSELYSESTYLINLTDGRRLNGTISSVAQPNWEIYRISGDTVRVKRDEIVYFKSYEKDFLSRINASIDADYSFTKANNFYQIGGRANIGYTAPKWWLKASYSILRSNQDEVATVRRQDGDLSYRAFLKKDWYYSTVISFLSNTEQLLNLRTNLKAGLGKYIIRTNVSYLAAEGGISGVNENFENQISSQNSLEAYVGSELNLYDIGDWSLLTRLIVYPSLTESDRWRIDYVLDTKYDLPLDFYIKAGLTLNYDNQAVEGATDLDYVVQTGLGWEFN</sequence>
<dbReference type="OrthoDB" id="1117610at2"/>
<feature type="signal peptide" evidence="1">
    <location>
        <begin position="1"/>
        <end position="19"/>
    </location>
</feature>
<dbReference type="RefSeq" id="WP_108170788.1">
    <property type="nucleotide sequence ID" value="NZ_QBKQ01000001.1"/>
</dbReference>
<name>A0A2T6AM38_9FLAO</name>
<evidence type="ECO:0000256" key="1">
    <source>
        <dbReference type="SAM" id="SignalP"/>
    </source>
</evidence>
<keyword evidence="3" id="KW-1185">Reference proteome</keyword>
<dbReference type="EMBL" id="QBKQ01000001">
    <property type="protein sequence ID" value="PTX44875.1"/>
    <property type="molecule type" value="Genomic_DNA"/>
</dbReference>
<dbReference type="Pfam" id="PF04338">
    <property type="entry name" value="DUF481"/>
    <property type="match status" value="1"/>
</dbReference>
<organism evidence="2 3">
    <name type="scientific">Christiangramia gaetbulicola</name>
    <dbReference type="NCBI Taxonomy" id="703340"/>
    <lineage>
        <taxon>Bacteria</taxon>
        <taxon>Pseudomonadati</taxon>
        <taxon>Bacteroidota</taxon>
        <taxon>Flavobacteriia</taxon>
        <taxon>Flavobacteriales</taxon>
        <taxon>Flavobacteriaceae</taxon>
        <taxon>Christiangramia</taxon>
    </lineage>
</organism>
<comment type="caution">
    <text evidence="2">The sequence shown here is derived from an EMBL/GenBank/DDBJ whole genome shotgun (WGS) entry which is preliminary data.</text>
</comment>
<dbReference type="AlphaFoldDB" id="A0A2T6AM38"/>
<feature type="chain" id="PRO_5015686010" evidence="1">
    <location>
        <begin position="20"/>
        <end position="337"/>
    </location>
</feature>
<protein>
    <submittedName>
        <fullName evidence="2">Uncharacterized protein DUF481</fullName>
    </submittedName>
</protein>
<keyword evidence="1" id="KW-0732">Signal</keyword>
<reference evidence="2 3" key="1">
    <citation type="submission" date="2018-04" db="EMBL/GenBank/DDBJ databases">
        <title>Genomic Encyclopedia of Archaeal and Bacterial Type Strains, Phase II (KMG-II): from individual species to whole genera.</title>
        <authorList>
            <person name="Goeker M."/>
        </authorList>
    </citation>
    <scope>NUCLEOTIDE SEQUENCE [LARGE SCALE GENOMIC DNA]</scope>
    <source>
        <strain evidence="2 3">DSM 23082</strain>
    </source>
</reference>
<dbReference type="InterPro" id="IPR007433">
    <property type="entry name" value="DUF481"/>
</dbReference>
<dbReference type="Proteomes" id="UP000244174">
    <property type="component" value="Unassembled WGS sequence"/>
</dbReference>
<gene>
    <name evidence="2" type="ORF">C8P64_0858</name>
</gene>
<evidence type="ECO:0000313" key="3">
    <source>
        <dbReference type="Proteomes" id="UP000244174"/>
    </source>
</evidence>
<proteinExistence type="predicted"/>
<accession>A0A2T6AM38</accession>